<keyword evidence="6" id="KW-1185">Reference proteome</keyword>
<evidence type="ECO:0000256" key="1">
    <source>
        <dbReference type="ARBA" id="ARBA00007734"/>
    </source>
</evidence>
<sequence length="261" mass="28039">MSRIHHFHEAGLTTGRPPSACPNLLLLSGLLTFCVSPPVFPSSAIAQTTTTETRSAVDPYSAYVAEASRRFGLPERLLRAVMTAESDGIERAVSSKGAIGLMQIMPNTWIELSTRYRLGNDPFDPRKNILAGTAYLRELHDQYGSPGFLAAYNAGPGRYDEYLVDGRALPAETRNYAAVLAPYVDISAASLAAIPVHINRSYWKHSPLFAAKADGSAAAVPAGSSVEPATVTQTQADGTDMDLTPRDSGLFVTPSQPSERR</sequence>
<accession>A0A327JNI4</accession>
<dbReference type="SUPFAM" id="SSF53955">
    <property type="entry name" value="Lysozyme-like"/>
    <property type="match status" value="1"/>
</dbReference>
<dbReference type="OrthoDB" id="9801695at2"/>
<dbReference type="PANTHER" id="PTHR37423:SF2">
    <property type="entry name" value="MEMBRANE-BOUND LYTIC MUREIN TRANSGLYCOSYLASE C"/>
    <property type="match status" value="1"/>
</dbReference>
<organism evidence="5 6">
    <name type="scientific">Rhodobium orientis</name>
    <dbReference type="NCBI Taxonomy" id="34017"/>
    <lineage>
        <taxon>Bacteria</taxon>
        <taxon>Pseudomonadati</taxon>
        <taxon>Pseudomonadota</taxon>
        <taxon>Alphaproteobacteria</taxon>
        <taxon>Hyphomicrobiales</taxon>
        <taxon>Rhodobiaceae</taxon>
        <taxon>Rhodobium</taxon>
    </lineage>
</organism>
<reference evidence="5 6" key="1">
    <citation type="submission" date="2017-07" db="EMBL/GenBank/DDBJ databases">
        <title>Draft Genome Sequences of Select Purple Nonsulfur Bacteria.</title>
        <authorList>
            <person name="Lasarre B."/>
            <person name="Mckinlay J.B."/>
        </authorList>
    </citation>
    <scope>NUCLEOTIDE SEQUENCE [LARGE SCALE GENOMIC DNA]</scope>
    <source>
        <strain evidence="5 6">DSM 11290</strain>
    </source>
</reference>
<evidence type="ECO:0000256" key="3">
    <source>
        <dbReference type="SAM" id="MobiDB-lite"/>
    </source>
</evidence>
<feature type="domain" description="Transglycosylase SLT" evidence="4">
    <location>
        <begin position="63"/>
        <end position="162"/>
    </location>
</feature>
<dbReference type="AlphaFoldDB" id="A0A327JNI4"/>
<dbReference type="CDD" id="cd00254">
    <property type="entry name" value="LT-like"/>
    <property type="match status" value="1"/>
</dbReference>
<dbReference type="Proteomes" id="UP000249299">
    <property type="component" value="Unassembled WGS sequence"/>
</dbReference>
<comment type="similarity">
    <text evidence="2">Belongs to the virb1 family.</text>
</comment>
<comment type="caution">
    <text evidence="5">The sequence shown here is derived from an EMBL/GenBank/DDBJ whole genome shotgun (WGS) entry which is preliminary data.</text>
</comment>
<dbReference type="EMBL" id="NPEV01000024">
    <property type="protein sequence ID" value="RAI26933.1"/>
    <property type="molecule type" value="Genomic_DNA"/>
</dbReference>
<dbReference type="PANTHER" id="PTHR37423">
    <property type="entry name" value="SOLUBLE LYTIC MUREIN TRANSGLYCOSYLASE-RELATED"/>
    <property type="match status" value="1"/>
</dbReference>
<feature type="region of interest" description="Disordered" evidence="3">
    <location>
        <begin position="221"/>
        <end position="261"/>
    </location>
</feature>
<protein>
    <recommendedName>
        <fullName evidence="4">Transglycosylase SLT domain-containing protein</fullName>
    </recommendedName>
</protein>
<dbReference type="Pfam" id="PF01464">
    <property type="entry name" value="SLT"/>
    <property type="match status" value="1"/>
</dbReference>
<evidence type="ECO:0000313" key="5">
    <source>
        <dbReference type="EMBL" id="RAI26933.1"/>
    </source>
</evidence>
<comment type="similarity">
    <text evidence="1">Belongs to the transglycosylase Slt family.</text>
</comment>
<evidence type="ECO:0000313" key="6">
    <source>
        <dbReference type="Proteomes" id="UP000249299"/>
    </source>
</evidence>
<evidence type="ECO:0000256" key="2">
    <source>
        <dbReference type="ARBA" id="ARBA00009387"/>
    </source>
</evidence>
<evidence type="ECO:0000259" key="4">
    <source>
        <dbReference type="Pfam" id="PF01464"/>
    </source>
</evidence>
<dbReference type="InterPro" id="IPR008258">
    <property type="entry name" value="Transglycosylase_SLT_dom_1"/>
</dbReference>
<dbReference type="InterPro" id="IPR023346">
    <property type="entry name" value="Lysozyme-like_dom_sf"/>
</dbReference>
<proteinExistence type="inferred from homology"/>
<name>A0A327JNI4_9HYPH</name>
<dbReference type="RefSeq" id="WP_111434633.1">
    <property type="nucleotide sequence ID" value="NZ_JACIGG010000008.1"/>
</dbReference>
<gene>
    <name evidence="5" type="ORF">CH339_12155</name>
</gene>
<dbReference type="Gene3D" id="1.10.530.10">
    <property type="match status" value="1"/>
</dbReference>